<comment type="caution">
    <text evidence="12">The sequence shown here is derived from an EMBL/GenBank/DDBJ whole genome shotgun (WGS) entry which is preliminary data.</text>
</comment>
<name>A0A844HU58_9RHOB</name>
<dbReference type="EC" id="2.7.13.3" evidence="3"/>
<feature type="transmembrane region" description="Helical" evidence="10">
    <location>
        <begin position="12"/>
        <end position="33"/>
    </location>
</feature>
<dbReference type="EMBL" id="WMIG01000012">
    <property type="protein sequence ID" value="MTH61052.1"/>
    <property type="molecule type" value="Genomic_DNA"/>
</dbReference>
<dbReference type="InterPro" id="IPR050428">
    <property type="entry name" value="TCS_sensor_his_kinase"/>
</dbReference>
<comment type="catalytic activity">
    <reaction evidence="1">
        <text>ATP + protein L-histidine = ADP + protein N-phospho-L-histidine.</text>
        <dbReference type="EC" id="2.7.13.3"/>
    </reaction>
</comment>
<keyword evidence="8 10" id="KW-1133">Transmembrane helix</keyword>
<dbReference type="Pfam" id="PF08521">
    <property type="entry name" value="2CSK_N"/>
    <property type="match status" value="1"/>
</dbReference>
<dbReference type="CDD" id="cd00075">
    <property type="entry name" value="HATPase"/>
    <property type="match status" value="1"/>
</dbReference>
<keyword evidence="5" id="KW-0808">Transferase</keyword>
<evidence type="ECO:0000256" key="2">
    <source>
        <dbReference type="ARBA" id="ARBA00004370"/>
    </source>
</evidence>
<dbReference type="Pfam" id="PF00512">
    <property type="entry name" value="HisKA"/>
    <property type="match status" value="1"/>
</dbReference>
<dbReference type="InterPro" id="IPR036890">
    <property type="entry name" value="HATPase_C_sf"/>
</dbReference>
<evidence type="ECO:0000256" key="10">
    <source>
        <dbReference type="SAM" id="Phobius"/>
    </source>
</evidence>
<dbReference type="SUPFAM" id="SSF47384">
    <property type="entry name" value="Homodimeric domain of signal transducing histidine kinase"/>
    <property type="match status" value="1"/>
</dbReference>
<dbReference type="GO" id="GO:0000155">
    <property type="term" value="F:phosphorelay sensor kinase activity"/>
    <property type="evidence" value="ECO:0007669"/>
    <property type="project" value="InterPro"/>
</dbReference>
<dbReference type="Proteomes" id="UP000449846">
    <property type="component" value="Unassembled WGS sequence"/>
</dbReference>
<evidence type="ECO:0000256" key="7">
    <source>
        <dbReference type="ARBA" id="ARBA00022777"/>
    </source>
</evidence>
<keyword evidence="13" id="KW-1185">Reference proteome</keyword>
<keyword evidence="6 10" id="KW-0812">Transmembrane</keyword>
<evidence type="ECO:0000313" key="13">
    <source>
        <dbReference type="Proteomes" id="UP000449846"/>
    </source>
</evidence>
<dbReference type="GO" id="GO:0005886">
    <property type="term" value="C:plasma membrane"/>
    <property type="evidence" value="ECO:0007669"/>
    <property type="project" value="TreeGrafter"/>
</dbReference>
<accession>A0A844HU58</accession>
<dbReference type="InterPro" id="IPR005467">
    <property type="entry name" value="His_kinase_dom"/>
</dbReference>
<dbReference type="PROSITE" id="PS50109">
    <property type="entry name" value="HIS_KIN"/>
    <property type="match status" value="1"/>
</dbReference>
<keyword evidence="9 10" id="KW-0472">Membrane</keyword>
<reference evidence="12 13" key="1">
    <citation type="submission" date="2019-11" db="EMBL/GenBank/DDBJ databases">
        <authorList>
            <person name="Dong K."/>
        </authorList>
    </citation>
    <scope>NUCLEOTIDE SEQUENCE [LARGE SCALE GENOMIC DNA]</scope>
    <source>
        <strain evidence="12 13">NBRC 112902</strain>
    </source>
</reference>
<comment type="subcellular location">
    <subcellularLocation>
        <location evidence="2">Membrane</location>
    </subcellularLocation>
</comment>
<evidence type="ECO:0000256" key="5">
    <source>
        <dbReference type="ARBA" id="ARBA00022679"/>
    </source>
</evidence>
<dbReference type="PANTHER" id="PTHR45436:SF1">
    <property type="entry name" value="SENSOR PROTEIN QSEC"/>
    <property type="match status" value="1"/>
</dbReference>
<dbReference type="Gene3D" id="3.30.565.10">
    <property type="entry name" value="Histidine kinase-like ATPase, C-terminal domain"/>
    <property type="match status" value="1"/>
</dbReference>
<dbReference type="OrthoDB" id="9809766at2"/>
<dbReference type="CDD" id="cd00082">
    <property type="entry name" value="HisKA"/>
    <property type="match status" value="1"/>
</dbReference>
<evidence type="ECO:0000256" key="4">
    <source>
        <dbReference type="ARBA" id="ARBA00022553"/>
    </source>
</evidence>
<keyword evidence="7 12" id="KW-0418">Kinase</keyword>
<evidence type="ECO:0000256" key="1">
    <source>
        <dbReference type="ARBA" id="ARBA00000085"/>
    </source>
</evidence>
<dbReference type="SUPFAM" id="SSF55874">
    <property type="entry name" value="ATPase domain of HSP90 chaperone/DNA topoisomerase II/histidine kinase"/>
    <property type="match status" value="1"/>
</dbReference>
<dbReference type="InterPro" id="IPR013727">
    <property type="entry name" value="2CSK_N"/>
</dbReference>
<dbReference type="Pfam" id="PF02518">
    <property type="entry name" value="HATPase_c"/>
    <property type="match status" value="1"/>
</dbReference>
<evidence type="ECO:0000259" key="11">
    <source>
        <dbReference type="PROSITE" id="PS50109"/>
    </source>
</evidence>
<evidence type="ECO:0000256" key="8">
    <source>
        <dbReference type="ARBA" id="ARBA00022989"/>
    </source>
</evidence>
<proteinExistence type="predicted"/>
<organism evidence="12 13">
    <name type="scientific">Paracoccus litorisediminis</name>
    <dbReference type="NCBI Taxonomy" id="2006130"/>
    <lineage>
        <taxon>Bacteria</taxon>
        <taxon>Pseudomonadati</taxon>
        <taxon>Pseudomonadota</taxon>
        <taxon>Alphaproteobacteria</taxon>
        <taxon>Rhodobacterales</taxon>
        <taxon>Paracoccaceae</taxon>
        <taxon>Paracoccus</taxon>
    </lineage>
</organism>
<gene>
    <name evidence="12" type="ORF">GL300_17720</name>
</gene>
<dbReference type="AlphaFoldDB" id="A0A844HU58"/>
<sequence length="471" mass="51076">MKPMPRTRVSLRATVALWMVPTVLLFFGSSWWLTQVNVSQLADSAYDRTLDGALRAIEANISLQSGGLGVDLPYALFASLRTTSKGTVYFRVTSADGLVQIGDAALPQPPDLKPNETHFFDAEYLDQRVRIGALRTTLPAPLYGAGQAQDVIIEVAETAAPREASLELIANAAFWRDVVVTGLGLGLMILGFGAALRPLERLRQRFDRRDPSDLSLLDEDQLPVEVRPLVQSFNALLLRHAALAGAQRRFLDDASHQLRTPISVLRMQLDHALQTADPADREETLRAMRGVIERSARTTAQMLALARADATAIGQAGDQVDPARILSEVARLHLQGARRKRLVLDLDLPETPLTVPAHETLIYEALSNLLDNAIRHSPMGGTIQLSLTVQDGSIRFGITDEGPGMSAEGLARLGERFRSDGGHGLGLALVQSVARAHGGRVIAQNRDGAGLDVQLEISRANADFTVPVTDL</sequence>
<dbReference type="PRINTS" id="PR00344">
    <property type="entry name" value="BCTRLSENSOR"/>
</dbReference>
<dbReference type="InterPro" id="IPR004358">
    <property type="entry name" value="Sig_transdc_His_kin-like_C"/>
</dbReference>
<keyword evidence="4" id="KW-0597">Phosphoprotein</keyword>
<dbReference type="PANTHER" id="PTHR45436">
    <property type="entry name" value="SENSOR HISTIDINE KINASE YKOH"/>
    <property type="match status" value="1"/>
</dbReference>
<feature type="domain" description="Histidine kinase" evidence="11">
    <location>
        <begin position="253"/>
        <end position="461"/>
    </location>
</feature>
<dbReference type="Gene3D" id="1.10.287.130">
    <property type="match status" value="1"/>
</dbReference>
<protein>
    <recommendedName>
        <fullName evidence="3">histidine kinase</fullName>
        <ecNumber evidence="3">2.7.13.3</ecNumber>
    </recommendedName>
</protein>
<dbReference type="SMART" id="SM00387">
    <property type="entry name" value="HATPase_c"/>
    <property type="match status" value="1"/>
</dbReference>
<evidence type="ECO:0000256" key="9">
    <source>
        <dbReference type="ARBA" id="ARBA00023136"/>
    </source>
</evidence>
<dbReference type="InterPro" id="IPR003661">
    <property type="entry name" value="HisK_dim/P_dom"/>
</dbReference>
<dbReference type="InterPro" id="IPR003594">
    <property type="entry name" value="HATPase_dom"/>
</dbReference>
<evidence type="ECO:0000313" key="12">
    <source>
        <dbReference type="EMBL" id="MTH61052.1"/>
    </source>
</evidence>
<dbReference type="SMART" id="SM00388">
    <property type="entry name" value="HisKA"/>
    <property type="match status" value="1"/>
</dbReference>
<evidence type="ECO:0000256" key="6">
    <source>
        <dbReference type="ARBA" id="ARBA00022692"/>
    </source>
</evidence>
<dbReference type="InterPro" id="IPR036097">
    <property type="entry name" value="HisK_dim/P_sf"/>
</dbReference>
<evidence type="ECO:0000256" key="3">
    <source>
        <dbReference type="ARBA" id="ARBA00012438"/>
    </source>
</evidence>